<keyword evidence="2" id="KW-1185">Reference proteome</keyword>
<dbReference type="KEGG" id="nno:NONO_c56590"/>
<evidence type="ECO:0000313" key="1">
    <source>
        <dbReference type="EMBL" id="AHH20439.1"/>
    </source>
</evidence>
<proteinExistence type="predicted"/>
<dbReference type="AlphaFoldDB" id="W5TMV4"/>
<accession>W5TMV4</accession>
<protein>
    <submittedName>
        <fullName evidence="1">Uncharacterized protein</fullName>
    </submittedName>
</protein>
<name>W5TMV4_9NOCA</name>
<evidence type="ECO:0000313" key="2">
    <source>
        <dbReference type="Proteomes" id="UP000019150"/>
    </source>
</evidence>
<dbReference type="HOGENOM" id="CLU_3382923_0_0_11"/>
<organism evidence="1 2">
    <name type="scientific">Nocardia nova SH22a</name>
    <dbReference type="NCBI Taxonomy" id="1415166"/>
    <lineage>
        <taxon>Bacteria</taxon>
        <taxon>Bacillati</taxon>
        <taxon>Actinomycetota</taxon>
        <taxon>Actinomycetes</taxon>
        <taxon>Mycobacteriales</taxon>
        <taxon>Nocardiaceae</taxon>
        <taxon>Nocardia</taxon>
    </lineage>
</organism>
<sequence length="33" mass="3662">MWGPLPKDSLSGNLILNAHQPYRLVTATERLVA</sequence>
<gene>
    <name evidence="1" type="ORF">NONO_c56590</name>
</gene>
<dbReference type="EMBL" id="CP006850">
    <property type="protein sequence ID" value="AHH20439.1"/>
    <property type="molecule type" value="Genomic_DNA"/>
</dbReference>
<reference evidence="1 2" key="1">
    <citation type="journal article" date="2014" name="Appl. Environ. Microbiol.">
        <title>Insights into the Microbial Degradation of Rubber and Gutta-Percha by Analysis of the Complete Genome of Nocardia nova SH22a.</title>
        <authorList>
            <person name="Luo Q."/>
            <person name="Hiessl S."/>
            <person name="Poehlein A."/>
            <person name="Daniel R."/>
            <person name="Steinbuchel A."/>
        </authorList>
    </citation>
    <scope>NUCLEOTIDE SEQUENCE [LARGE SCALE GENOMIC DNA]</scope>
    <source>
        <strain evidence="1">SH22a</strain>
    </source>
</reference>
<dbReference type="STRING" id="1415166.NONO_c56590"/>
<dbReference type="Proteomes" id="UP000019150">
    <property type="component" value="Chromosome"/>
</dbReference>